<evidence type="ECO:0000256" key="3">
    <source>
        <dbReference type="ARBA" id="ARBA00022989"/>
    </source>
</evidence>
<evidence type="ECO:0000313" key="6">
    <source>
        <dbReference type="EMBL" id="ESP92200.1"/>
    </source>
</evidence>
<dbReference type="GO" id="GO:0012505">
    <property type="term" value="C:endomembrane system"/>
    <property type="evidence" value="ECO:0007669"/>
    <property type="project" value="UniProtKB-SubCell"/>
</dbReference>
<dbReference type="PANTHER" id="PTHR12714:SF11">
    <property type="entry name" value="PROTEIN C-TERMINAL S-ISOPRENYLCYSTEINE CARBOXYL O-METHYLTRANSFERASE"/>
    <property type="match status" value="1"/>
</dbReference>
<dbReference type="RefSeq" id="WP_023400497.1">
    <property type="nucleotide sequence ID" value="NZ_AUSV01000086.1"/>
</dbReference>
<dbReference type="Gene3D" id="1.20.120.1630">
    <property type="match status" value="1"/>
</dbReference>
<sequence>MQKLLPPYLYLITLAAMGITCWLFSNAHLVTYPYNLIGLPIAILGIVLSGVAKRTFSQLNVNVLTFNEPSQLVTHGAFHYSRNPMYLGFAVSLLGFNILMGVSLIALLPLLMFIVITDRWYIRFEELAMHKKFGKKYALYCAQVRRWL</sequence>
<evidence type="ECO:0000256" key="5">
    <source>
        <dbReference type="SAM" id="Phobius"/>
    </source>
</evidence>
<dbReference type="EMBL" id="AUSV01000086">
    <property type="protein sequence ID" value="ESP92200.1"/>
    <property type="molecule type" value="Genomic_DNA"/>
</dbReference>
<keyword evidence="4 5" id="KW-0472">Membrane</keyword>
<comment type="caution">
    <text evidence="6">The sequence shown here is derived from an EMBL/GenBank/DDBJ whole genome shotgun (WGS) entry which is preliminary data.</text>
</comment>
<comment type="subcellular location">
    <subcellularLocation>
        <location evidence="1">Endomembrane system</location>
        <topology evidence="1">Multi-pass membrane protein</topology>
    </subcellularLocation>
</comment>
<protein>
    <recommendedName>
        <fullName evidence="8">Steroid 5-alpha reductase C-terminal domain-containing protein</fullName>
    </recommendedName>
</protein>
<reference evidence="6 7" key="1">
    <citation type="submission" date="2013-07" db="EMBL/GenBank/DDBJ databases">
        <title>Draft genome sequence of Pseudoalteromonas luteoviolacea 2ta16.</title>
        <authorList>
            <person name="Allen E.E."/>
            <person name="Azam F."/>
            <person name="Podell S."/>
        </authorList>
    </citation>
    <scope>NUCLEOTIDE SEQUENCE [LARGE SCALE GENOMIC DNA]</scope>
    <source>
        <strain evidence="6 7">2ta16</strain>
    </source>
</reference>
<dbReference type="InterPro" id="IPR007318">
    <property type="entry name" value="Phopholipid_MeTrfase"/>
</dbReference>
<evidence type="ECO:0000256" key="2">
    <source>
        <dbReference type="ARBA" id="ARBA00022692"/>
    </source>
</evidence>
<dbReference type="PATRIC" id="fig|1353533.3.peg.3636"/>
<dbReference type="Proteomes" id="UP000017820">
    <property type="component" value="Unassembled WGS sequence"/>
</dbReference>
<keyword evidence="2 5" id="KW-0812">Transmembrane</keyword>
<evidence type="ECO:0000256" key="1">
    <source>
        <dbReference type="ARBA" id="ARBA00004127"/>
    </source>
</evidence>
<dbReference type="AlphaFoldDB" id="V4HMZ1"/>
<proteinExistence type="predicted"/>
<accession>V4HMZ1</accession>
<dbReference type="PANTHER" id="PTHR12714">
    <property type="entry name" value="PROTEIN-S ISOPRENYLCYSTEINE O-METHYLTRANSFERASE"/>
    <property type="match status" value="1"/>
</dbReference>
<evidence type="ECO:0000256" key="4">
    <source>
        <dbReference type="ARBA" id="ARBA00023136"/>
    </source>
</evidence>
<name>V4HMZ1_PSEL2</name>
<feature type="transmembrane region" description="Helical" evidence="5">
    <location>
        <begin position="86"/>
        <end position="116"/>
    </location>
</feature>
<gene>
    <name evidence="6" type="ORF">PL2TA16_05037</name>
</gene>
<feature type="transmembrane region" description="Helical" evidence="5">
    <location>
        <begin position="7"/>
        <end position="25"/>
    </location>
</feature>
<dbReference type="Pfam" id="PF04191">
    <property type="entry name" value="PEMT"/>
    <property type="match status" value="1"/>
</dbReference>
<keyword evidence="3 5" id="KW-1133">Transmembrane helix</keyword>
<feature type="transmembrane region" description="Helical" evidence="5">
    <location>
        <begin position="31"/>
        <end position="52"/>
    </location>
</feature>
<organism evidence="6 7">
    <name type="scientific">Pseudoalteromonas luteoviolacea (strain 2ta16)</name>
    <dbReference type="NCBI Taxonomy" id="1353533"/>
    <lineage>
        <taxon>Bacteria</taxon>
        <taxon>Pseudomonadati</taxon>
        <taxon>Pseudomonadota</taxon>
        <taxon>Gammaproteobacteria</taxon>
        <taxon>Alteromonadales</taxon>
        <taxon>Pseudoalteromonadaceae</taxon>
        <taxon>Pseudoalteromonas</taxon>
    </lineage>
</organism>
<dbReference type="GO" id="GO:0016740">
    <property type="term" value="F:transferase activity"/>
    <property type="evidence" value="ECO:0007669"/>
    <property type="project" value="UniProtKB-ARBA"/>
</dbReference>
<evidence type="ECO:0000313" key="7">
    <source>
        <dbReference type="Proteomes" id="UP000017820"/>
    </source>
</evidence>
<evidence type="ECO:0008006" key="8">
    <source>
        <dbReference type="Google" id="ProtNLM"/>
    </source>
</evidence>